<dbReference type="GO" id="GO:0050660">
    <property type="term" value="F:flavin adenine dinucleotide binding"/>
    <property type="evidence" value="ECO:0007669"/>
    <property type="project" value="InterPro"/>
</dbReference>
<evidence type="ECO:0000256" key="2">
    <source>
        <dbReference type="ARBA" id="ARBA00010790"/>
    </source>
</evidence>
<gene>
    <name evidence="9" type="ORF">ruthe_02606</name>
</gene>
<evidence type="ECO:0000256" key="3">
    <source>
        <dbReference type="ARBA" id="ARBA00022630"/>
    </source>
</evidence>
<feature type="domain" description="Glucose-methanol-choline oxidoreductase N-terminal" evidence="8">
    <location>
        <begin position="255"/>
        <end position="269"/>
    </location>
</feature>
<dbReference type="HOGENOM" id="CLU_002865_7_1_5"/>
<evidence type="ECO:0000259" key="8">
    <source>
        <dbReference type="PROSITE" id="PS00624"/>
    </source>
</evidence>
<dbReference type="InterPro" id="IPR036188">
    <property type="entry name" value="FAD/NAD-bd_sf"/>
</dbReference>
<feature type="domain" description="Glucose-methanol-choline oxidoreductase N-terminal" evidence="7">
    <location>
        <begin position="82"/>
        <end position="105"/>
    </location>
</feature>
<dbReference type="RefSeq" id="WP_021098681.1">
    <property type="nucleotide sequence ID" value="NZ_KE557323.1"/>
</dbReference>
<keyword evidence="3 6" id="KW-0285">Flavoprotein</keyword>
<dbReference type="STRING" id="1123069.ruthe_02606"/>
<dbReference type="InterPro" id="IPR000172">
    <property type="entry name" value="GMC_OxRdtase_N"/>
</dbReference>
<dbReference type="OrthoDB" id="9785276at2"/>
<dbReference type="InterPro" id="IPR012132">
    <property type="entry name" value="GMC_OxRdtase"/>
</dbReference>
<sequence>MDGDWDYIIVGAGSAGCALAWRLSEDPSCRVLVIEAGGSDRRLFVQMPLGYGKLFYDPRVNWNYRAEPDPGLAGTADHWPRGRLLGGSSSINAMVWIRGHPGDYDDWGRLAGPGWSWADVLPDFRAMEDYEGGADAWRGTGGPLFVSTGARDPHPLVLRALKAAEMAGLPFNPDFNGATQDGVGFYQMTIRGGRRNSAARAFLRPAMRRGQVAVMTHAQALRLIWEGRRCVGVEVMRAGARLSLRTRREVILSAGAVGTPQLLMLSGIGDGEALRALGLPVLHHNPNVGRHLSDHQGLNYTWRMREPTYNDVLRPWWGKLWVGAQWLLLGRGPLAMSINHGGGFFRTDPGRERPNMQLYIQAFSTLIPREGERPVLSPDPFPGLSLGLSNCRPTSRGRIDLRSPDPLVHPRITVNAYGTEDDIREMLEGVKMLRRIAAQPPFAEVAAEELRPGPAVQDDAALIADIRARSGTVYHPSCTARMGRDPAESVLDGRLRVRGVEGLRVADASAFPTLPGGNTNAPAMLIGWKAGGFLQAGE</sequence>
<dbReference type="Pfam" id="PF05199">
    <property type="entry name" value="GMC_oxred_C"/>
    <property type="match status" value="1"/>
</dbReference>
<comment type="similarity">
    <text evidence="2 6">Belongs to the GMC oxidoreductase family.</text>
</comment>
<dbReference type="Proteomes" id="UP000015346">
    <property type="component" value="Unassembled WGS sequence"/>
</dbReference>
<comment type="caution">
    <text evidence="9">The sequence shown here is derived from an EMBL/GenBank/DDBJ whole genome shotgun (WGS) entry which is preliminary data.</text>
</comment>
<dbReference type="PANTHER" id="PTHR11552:SF147">
    <property type="entry name" value="CHOLINE DEHYDROGENASE, MITOCHONDRIAL"/>
    <property type="match status" value="1"/>
</dbReference>
<evidence type="ECO:0000256" key="5">
    <source>
        <dbReference type="PIRSR" id="PIRSR000137-2"/>
    </source>
</evidence>
<organism evidence="9 10">
    <name type="scientific">Rubellimicrobium thermophilum DSM 16684</name>
    <dbReference type="NCBI Taxonomy" id="1123069"/>
    <lineage>
        <taxon>Bacteria</taxon>
        <taxon>Pseudomonadati</taxon>
        <taxon>Pseudomonadota</taxon>
        <taxon>Alphaproteobacteria</taxon>
        <taxon>Rhodobacterales</taxon>
        <taxon>Roseobacteraceae</taxon>
        <taxon>Rubellimicrobium</taxon>
    </lineage>
</organism>
<keyword evidence="10" id="KW-1185">Reference proteome</keyword>
<dbReference type="SUPFAM" id="SSF54373">
    <property type="entry name" value="FAD-linked reductases, C-terminal domain"/>
    <property type="match status" value="1"/>
</dbReference>
<dbReference type="PROSITE" id="PS00624">
    <property type="entry name" value="GMC_OXRED_2"/>
    <property type="match status" value="1"/>
</dbReference>
<dbReference type="Gene3D" id="3.30.560.10">
    <property type="entry name" value="Glucose Oxidase, domain 3"/>
    <property type="match status" value="1"/>
</dbReference>
<evidence type="ECO:0000256" key="4">
    <source>
        <dbReference type="ARBA" id="ARBA00022827"/>
    </source>
</evidence>
<comment type="cofactor">
    <cofactor evidence="1 5">
        <name>FAD</name>
        <dbReference type="ChEBI" id="CHEBI:57692"/>
    </cofactor>
</comment>
<accession>S9QW22</accession>
<reference evidence="9 10" key="1">
    <citation type="journal article" date="2013" name="Stand. Genomic Sci.">
        <title>Genome sequence of the reddish-pigmented Rubellimicrobium thermophilum type strain (DSM 16684(T)), a member of the Roseobacter clade.</title>
        <authorList>
            <person name="Fiebig A."/>
            <person name="Riedel T."/>
            <person name="Gronow S."/>
            <person name="Petersen J."/>
            <person name="Klenk H.P."/>
            <person name="Goker M."/>
        </authorList>
    </citation>
    <scope>NUCLEOTIDE SEQUENCE [LARGE SCALE GENOMIC DNA]</scope>
    <source>
        <strain evidence="9 10">DSM 16684</strain>
    </source>
</reference>
<feature type="binding site" evidence="5">
    <location>
        <begin position="92"/>
        <end position="95"/>
    </location>
    <ligand>
        <name>FAD</name>
        <dbReference type="ChEBI" id="CHEBI:57692"/>
    </ligand>
</feature>
<keyword evidence="4 5" id="KW-0274">FAD</keyword>
<name>S9QW22_9RHOB</name>
<dbReference type="PATRIC" id="fig|1123069.3.peg.2580"/>
<dbReference type="Gene3D" id="3.50.50.60">
    <property type="entry name" value="FAD/NAD(P)-binding domain"/>
    <property type="match status" value="1"/>
</dbReference>
<evidence type="ECO:0000256" key="6">
    <source>
        <dbReference type="RuleBase" id="RU003968"/>
    </source>
</evidence>
<dbReference type="PROSITE" id="PS00623">
    <property type="entry name" value="GMC_OXRED_1"/>
    <property type="match status" value="1"/>
</dbReference>
<dbReference type="Pfam" id="PF00732">
    <property type="entry name" value="GMC_oxred_N"/>
    <property type="match status" value="1"/>
</dbReference>
<evidence type="ECO:0000313" key="10">
    <source>
        <dbReference type="Proteomes" id="UP000015346"/>
    </source>
</evidence>
<evidence type="ECO:0000259" key="7">
    <source>
        <dbReference type="PROSITE" id="PS00623"/>
    </source>
</evidence>
<evidence type="ECO:0000313" key="9">
    <source>
        <dbReference type="EMBL" id="EPX83808.1"/>
    </source>
</evidence>
<dbReference type="EMBL" id="AOLV01000029">
    <property type="protein sequence ID" value="EPX83808.1"/>
    <property type="molecule type" value="Genomic_DNA"/>
</dbReference>
<dbReference type="PANTHER" id="PTHR11552">
    <property type="entry name" value="GLUCOSE-METHANOL-CHOLINE GMC OXIDOREDUCTASE"/>
    <property type="match status" value="1"/>
</dbReference>
<evidence type="ECO:0000256" key="1">
    <source>
        <dbReference type="ARBA" id="ARBA00001974"/>
    </source>
</evidence>
<protein>
    <submittedName>
        <fullName evidence="9">Choline dehydrogenase</fullName>
    </submittedName>
</protein>
<dbReference type="PIRSF" id="PIRSF000137">
    <property type="entry name" value="Alcohol_oxidase"/>
    <property type="match status" value="1"/>
</dbReference>
<dbReference type="GO" id="GO:0016614">
    <property type="term" value="F:oxidoreductase activity, acting on CH-OH group of donors"/>
    <property type="evidence" value="ECO:0007669"/>
    <property type="project" value="InterPro"/>
</dbReference>
<dbReference type="InterPro" id="IPR007867">
    <property type="entry name" value="GMC_OxRtase_C"/>
</dbReference>
<dbReference type="SUPFAM" id="SSF51905">
    <property type="entry name" value="FAD/NAD(P)-binding domain"/>
    <property type="match status" value="1"/>
</dbReference>
<proteinExistence type="inferred from homology"/>
<dbReference type="AlphaFoldDB" id="S9QW22"/>